<dbReference type="InterPro" id="IPR038622">
    <property type="entry name" value="CDPS_sf"/>
</dbReference>
<dbReference type="Gene3D" id="3.40.50.11710">
    <property type="entry name" value="Cyclodipeptide synthase"/>
    <property type="match status" value="1"/>
</dbReference>
<dbReference type="GO" id="GO:0016755">
    <property type="term" value="F:aminoacyltransferase activity"/>
    <property type="evidence" value="ECO:0007669"/>
    <property type="project" value="InterPro"/>
</dbReference>
<protein>
    <submittedName>
        <fullName evidence="1">Uncharacterized protein</fullName>
    </submittedName>
</protein>
<dbReference type="EMBL" id="CAADFZ010000069">
    <property type="protein sequence ID" value="VFK65761.1"/>
    <property type="molecule type" value="Genomic_DNA"/>
</dbReference>
<proteinExistence type="predicted"/>
<evidence type="ECO:0000313" key="2">
    <source>
        <dbReference type="EMBL" id="VFK71559.1"/>
    </source>
</evidence>
<name>A0A451AI78_9GAMM</name>
<gene>
    <name evidence="1" type="ORF">BECKUNK1418G_GA0071005_106921</name>
    <name evidence="2" type="ORF">BECKUNK1418H_GA0071006_107121</name>
</gene>
<sequence>MDYFLEEFAVFACLQQQGLPVVIYPGSLGTLAEIAAGAHPGALRELRDFIVVSLRLKRRGPA</sequence>
<dbReference type="EMBL" id="CAADGD010000071">
    <property type="protein sequence ID" value="VFK71559.1"/>
    <property type="molecule type" value="Genomic_DNA"/>
</dbReference>
<organism evidence="1">
    <name type="scientific">Candidatus Kentrum sp. UNK</name>
    <dbReference type="NCBI Taxonomy" id="2126344"/>
    <lineage>
        <taxon>Bacteria</taxon>
        <taxon>Pseudomonadati</taxon>
        <taxon>Pseudomonadota</taxon>
        <taxon>Gammaproteobacteria</taxon>
        <taxon>Candidatus Kentrum</taxon>
    </lineage>
</organism>
<accession>A0A451AI78</accession>
<dbReference type="AlphaFoldDB" id="A0A451AI78"/>
<reference evidence="1" key="1">
    <citation type="submission" date="2019-02" db="EMBL/GenBank/DDBJ databases">
        <authorList>
            <person name="Gruber-Vodicka R. H."/>
            <person name="Seah K. B. B."/>
        </authorList>
    </citation>
    <scope>NUCLEOTIDE SEQUENCE</scope>
    <source>
        <strain evidence="2">BECK_BY19</strain>
        <strain evidence="1">BECK_BY8</strain>
    </source>
</reference>
<evidence type="ECO:0000313" key="1">
    <source>
        <dbReference type="EMBL" id="VFK65761.1"/>
    </source>
</evidence>